<name>A0ACC0AFM6_CATRO</name>
<keyword evidence="2" id="KW-1185">Reference proteome</keyword>
<accession>A0ACC0AFM6</accession>
<protein>
    <submittedName>
        <fullName evidence="1">Uncharacterized protein</fullName>
    </submittedName>
</protein>
<organism evidence="1 2">
    <name type="scientific">Catharanthus roseus</name>
    <name type="common">Madagascar periwinkle</name>
    <name type="synonym">Vinca rosea</name>
    <dbReference type="NCBI Taxonomy" id="4058"/>
    <lineage>
        <taxon>Eukaryota</taxon>
        <taxon>Viridiplantae</taxon>
        <taxon>Streptophyta</taxon>
        <taxon>Embryophyta</taxon>
        <taxon>Tracheophyta</taxon>
        <taxon>Spermatophyta</taxon>
        <taxon>Magnoliopsida</taxon>
        <taxon>eudicotyledons</taxon>
        <taxon>Gunneridae</taxon>
        <taxon>Pentapetalae</taxon>
        <taxon>asterids</taxon>
        <taxon>lamiids</taxon>
        <taxon>Gentianales</taxon>
        <taxon>Apocynaceae</taxon>
        <taxon>Rauvolfioideae</taxon>
        <taxon>Vinceae</taxon>
        <taxon>Catharanthinae</taxon>
        <taxon>Catharanthus</taxon>
    </lineage>
</organism>
<gene>
    <name evidence="1" type="ORF">M9H77_28536</name>
</gene>
<comment type="caution">
    <text evidence="1">The sequence shown here is derived from an EMBL/GenBank/DDBJ whole genome shotgun (WGS) entry which is preliminary data.</text>
</comment>
<dbReference type="EMBL" id="CM044706">
    <property type="protein sequence ID" value="KAI5659743.1"/>
    <property type="molecule type" value="Genomic_DNA"/>
</dbReference>
<evidence type="ECO:0000313" key="1">
    <source>
        <dbReference type="EMBL" id="KAI5659743.1"/>
    </source>
</evidence>
<proteinExistence type="predicted"/>
<sequence length="697" mass="78263">MAAAMSGLVFPDYFFSPKNAISSCRSSSLSFSSLSPVKTLFSTPNIVTGPRRRRPGRRFIVSLISDPDSFEVGKLIGSYGFINITSYSGLQSGMDMQISTQDFGRLKVQDVVLLQALRRKDSSGTKKRYVWLATIDCTFLGGLSSRIVYPGQQVGGVEADMMAANELNAHASLQSSAKNACQNIQVLLGGFETKTGEQWLAFRNDGAYSAADYAKIMSERMSKFSDQGGQNFWNPYEKDQTIKCRRYFVVKLLQGAMRGLAFMHDHDRLHQSLGPSSLVLNTIVEREADYLVPRLRDLAFSVEIRYSQLDDGSGTLSEGLWRRASAAGAFTPLEKRAFGIADDMFVFNTVHFILLVHSVHKLLKLIYSSLYVCRYEAGLLFAYLAFIPFSGAGTIDTLSMRRLLENTFKLDLQAAREYCLADDRLLEAVKFLDLGDGAGWELLQKTLDLGTHQKGDNVSGLARVMAILADVLEKIHCDLFPIRYESEFFHNVVNGRDIVSWGAVDRNRPDGQIDELIGFVTARIVPAKESEVEDLLRFDASSSNQTLVYILTLGVVESYRNLGIASSLIREVIKYAASIPTCRAVYLHVISYNNSAIHLYKKMSFQCVRRLHAFYYINGQHYDSYLFIYYVNGGRSPCSPLELVTLVVTYAKSLFKLTAERLWKNEDRKFSKWIKCKESGTLLPTMQNKRMLMTDSA</sequence>
<reference evidence="2" key="1">
    <citation type="journal article" date="2023" name="Nat. Plants">
        <title>Single-cell RNA sequencing provides a high-resolution roadmap for understanding the multicellular compartmentation of specialized metabolism.</title>
        <authorList>
            <person name="Sun S."/>
            <person name="Shen X."/>
            <person name="Li Y."/>
            <person name="Li Y."/>
            <person name="Wang S."/>
            <person name="Li R."/>
            <person name="Zhang H."/>
            <person name="Shen G."/>
            <person name="Guo B."/>
            <person name="Wei J."/>
            <person name="Xu J."/>
            <person name="St-Pierre B."/>
            <person name="Chen S."/>
            <person name="Sun C."/>
        </authorList>
    </citation>
    <scope>NUCLEOTIDE SEQUENCE [LARGE SCALE GENOMIC DNA]</scope>
</reference>
<evidence type="ECO:0000313" key="2">
    <source>
        <dbReference type="Proteomes" id="UP001060085"/>
    </source>
</evidence>
<dbReference type="Proteomes" id="UP001060085">
    <property type="component" value="Linkage Group LG06"/>
</dbReference>